<dbReference type="STRING" id="1279009.ADICEAN_00162"/>
<gene>
    <name evidence="1" type="ORF">ADICEAN_00162</name>
</gene>
<reference evidence="1 2" key="1">
    <citation type="journal article" date="2013" name="Genome Announc.">
        <title>Draft Genome Sequence of Cesiribacter andamanensis Strain AMV16T, Isolated from a Soil Sample from a Mud Volcano in the Andaman Islands, India.</title>
        <authorList>
            <person name="Shivaji S."/>
            <person name="Ara S."/>
            <person name="Begum Z."/>
            <person name="Srinivas T.N."/>
            <person name="Singh A."/>
            <person name="Kumar Pinnaka A."/>
        </authorList>
    </citation>
    <scope>NUCLEOTIDE SEQUENCE [LARGE SCALE GENOMIC DNA]</scope>
    <source>
        <strain evidence="1 2">AMV16</strain>
    </source>
</reference>
<protein>
    <submittedName>
        <fullName evidence="1">Uncharacterized protein</fullName>
    </submittedName>
</protein>
<accession>M7NSP1</accession>
<name>M7NSP1_9BACT</name>
<evidence type="ECO:0000313" key="1">
    <source>
        <dbReference type="EMBL" id="EMR04710.1"/>
    </source>
</evidence>
<comment type="caution">
    <text evidence="1">The sequence shown here is derived from an EMBL/GenBank/DDBJ whole genome shotgun (WGS) entry which is preliminary data.</text>
</comment>
<dbReference type="AlphaFoldDB" id="M7NSP1"/>
<keyword evidence="2" id="KW-1185">Reference proteome</keyword>
<dbReference type="OrthoDB" id="960751at2"/>
<evidence type="ECO:0000313" key="2">
    <source>
        <dbReference type="Proteomes" id="UP000011910"/>
    </source>
</evidence>
<dbReference type="Proteomes" id="UP000011910">
    <property type="component" value="Unassembled WGS sequence"/>
</dbReference>
<sequence>MILLEKKGSNLSLTVAPLGKKELLDAGTPAWQATATSTHALVEALYQAATDAKLHMSNFLIPETPEYFYTTDLSIKKRFFSYPLDLKF</sequence>
<proteinExistence type="predicted"/>
<dbReference type="RefSeq" id="WP_009193575.1">
    <property type="nucleotide sequence ID" value="NZ_AODQ01000002.1"/>
</dbReference>
<organism evidence="1 2">
    <name type="scientific">Cesiribacter andamanensis AMV16</name>
    <dbReference type="NCBI Taxonomy" id="1279009"/>
    <lineage>
        <taxon>Bacteria</taxon>
        <taxon>Pseudomonadati</taxon>
        <taxon>Bacteroidota</taxon>
        <taxon>Cytophagia</taxon>
        <taxon>Cytophagales</taxon>
        <taxon>Cesiribacteraceae</taxon>
        <taxon>Cesiribacter</taxon>
    </lineage>
</organism>
<dbReference type="EMBL" id="AODQ01000002">
    <property type="protein sequence ID" value="EMR04710.1"/>
    <property type="molecule type" value="Genomic_DNA"/>
</dbReference>